<dbReference type="Proteomes" id="UP000248925">
    <property type="component" value="Unassembled WGS sequence"/>
</dbReference>
<dbReference type="InterPro" id="IPR051908">
    <property type="entry name" value="Ribosomal_N-acetyltransferase"/>
</dbReference>
<comment type="caution">
    <text evidence="2">The sequence shown here is derived from an EMBL/GenBank/DDBJ whole genome shotgun (WGS) entry which is preliminary data.</text>
</comment>
<dbReference type="InterPro" id="IPR000182">
    <property type="entry name" value="GNAT_dom"/>
</dbReference>
<dbReference type="Gene3D" id="3.40.630.30">
    <property type="match status" value="1"/>
</dbReference>
<name>A0A2W4C1P3_9HYPH</name>
<evidence type="ECO:0000313" key="3">
    <source>
        <dbReference type="Proteomes" id="UP000248925"/>
    </source>
</evidence>
<sequence>MQMIDLLAAKGNIETSTRLQVPIRDETGLPLGSLCCLDRGLVDRADLVSAMTEWRNQSMRFFLTQFTATPDRTKQWLKNVVLPAKDRILFVILDIEGEPIGNFGLANISSDTVEVDNVLRRQHATSKNIMFYASVALIHWAFQALGVDRTQLHVFETNDRALRLYKRLGFEVSEHFQLRRTERDNLIEYIKADDANATEIEGYLKMELTKKGFRRTHPWIDRC</sequence>
<reference evidence="2 3" key="1">
    <citation type="journal article" date="2018" name="Sci. Rep.">
        <title>Rhizobium tumorigenes sp. nov., a novel plant tumorigenic bacterium isolated from cane gall tumors on thornless blackberry.</title>
        <authorList>
            <person name="Kuzmanovi N."/>
            <person name="Smalla K."/>
            <person name="Gronow S."/>
            <person name="PuBawska J."/>
        </authorList>
    </citation>
    <scope>NUCLEOTIDE SEQUENCE [LARGE SCALE GENOMIC DNA]</scope>
    <source>
        <strain evidence="2 3">CCBAU 85046</strain>
    </source>
</reference>
<dbReference type="PROSITE" id="PS51186">
    <property type="entry name" value="GNAT"/>
    <property type="match status" value="1"/>
</dbReference>
<dbReference type="Pfam" id="PF13302">
    <property type="entry name" value="Acetyltransf_3"/>
    <property type="match status" value="1"/>
</dbReference>
<dbReference type="PANTHER" id="PTHR43441">
    <property type="entry name" value="RIBOSOMAL-PROTEIN-SERINE ACETYLTRANSFERASE"/>
    <property type="match status" value="1"/>
</dbReference>
<dbReference type="OrthoDB" id="2567761at2"/>
<dbReference type="InterPro" id="IPR016181">
    <property type="entry name" value="Acyl_CoA_acyltransferase"/>
</dbReference>
<feature type="domain" description="N-acetyltransferase" evidence="1">
    <location>
        <begin position="45"/>
        <end position="193"/>
    </location>
</feature>
<dbReference type="AlphaFoldDB" id="A0A2W4C1P3"/>
<dbReference type="EMBL" id="PCDP01000083">
    <property type="protein sequence ID" value="PZM07417.1"/>
    <property type="molecule type" value="Genomic_DNA"/>
</dbReference>
<evidence type="ECO:0000313" key="2">
    <source>
        <dbReference type="EMBL" id="PZM07417.1"/>
    </source>
</evidence>
<gene>
    <name evidence="2" type="ORF">CPY51_31645</name>
</gene>
<dbReference type="PANTHER" id="PTHR43441:SF2">
    <property type="entry name" value="FAMILY ACETYLTRANSFERASE, PUTATIVE (AFU_ORTHOLOGUE AFUA_7G00850)-RELATED"/>
    <property type="match status" value="1"/>
</dbReference>
<dbReference type="GO" id="GO:1990189">
    <property type="term" value="F:protein N-terminal-serine acetyltransferase activity"/>
    <property type="evidence" value="ECO:0007669"/>
    <property type="project" value="TreeGrafter"/>
</dbReference>
<keyword evidence="2" id="KW-0808">Transferase</keyword>
<keyword evidence="3" id="KW-1185">Reference proteome</keyword>
<proteinExistence type="predicted"/>
<dbReference type="SUPFAM" id="SSF55729">
    <property type="entry name" value="Acyl-CoA N-acyltransferases (Nat)"/>
    <property type="match status" value="1"/>
</dbReference>
<dbReference type="RefSeq" id="WP_111164340.1">
    <property type="nucleotide sequence ID" value="NZ_PCDP01000083.1"/>
</dbReference>
<protein>
    <submittedName>
        <fullName evidence="2">GNAT family N-acetyltransferase</fullName>
    </submittedName>
</protein>
<organism evidence="2 3">
    <name type="scientific">Rhizobium tubonense</name>
    <dbReference type="NCBI Taxonomy" id="484088"/>
    <lineage>
        <taxon>Bacteria</taxon>
        <taxon>Pseudomonadati</taxon>
        <taxon>Pseudomonadota</taxon>
        <taxon>Alphaproteobacteria</taxon>
        <taxon>Hyphomicrobiales</taxon>
        <taxon>Rhizobiaceae</taxon>
        <taxon>Rhizobium/Agrobacterium group</taxon>
        <taxon>Rhizobium</taxon>
    </lineage>
</organism>
<evidence type="ECO:0000259" key="1">
    <source>
        <dbReference type="PROSITE" id="PS51186"/>
    </source>
</evidence>
<accession>A0A2W4C1P3</accession>
<dbReference type="GO" id="GO:0008999">
    <property type="term" value="F:protein-N-terminal-alanine acetyltransferase activity"/>
    <property type="evidence" value="ECO:0007669"/>
    <property type="project" value="TreeGrafter"/>
</dbReference>